<comment type="caution">
    <text evidence="1">The sequence shown here is derived from an EMBL/GenBank/DDBJ whole genome shotgun (WGS) entry which is preliminary data.</text>
</comment>
<dbReference type="AlphaFoldDB" id="A0AAV3BAM2"/>
<sequence length="38" mass="4182">MPGVLRPIILITGNKRAMKLNQVMALALSKMLVLSKMT</sequence>
<protein>
    <submittedName>
        <fullName evidence="1">Uncharacterized protein</fullName>
    </submittedName>
</protein>
<accession>A0AAV3BAM2</accession>
<name>A0AAV3BAM2_YERPE</name>
<dbReference type="Proteomes" id="UP000004430">
    <property type="component" value="Unassembled WGS sequence"/>
</dbReference>
<reference evidence="1 2" key="1">
    <citation type="submission" date="2008-01" db="EMBL/GenBank/DDBJ databases">
        <title>Yersinia pestis Strain IP275 project at JCVI/TIGR.</title>
        <authorList>
            <person name="Ravel J."/>
            <person name="Eppinger M."/>
            <person name="Fricke W.F."/>
            <person name="Rosovitz M."/>
            <person name="Lindler L.E."/>
            <person name="Bearden S."/>
            <person name="Shriefer M."/>
        </authorList>
    </citation>
    <scope>NUCLEOTIDE SEQUENCE [LARGE SCALE GENOMIC DNA]</scope>
    <source>
        <strain evidence="1 2">IP275</strain>
    </source>
</reference>
<proteinExistence type="predicted"/>
<organism evidence="1 2">
    <name type="scientific">Yersinia pestis biovar Orientalis str. IP275</name>
    <dbReference type="NCBI Taxonomy" id="373665"/>
    <lineage>
        <taxon>Bacteria</taxon>
        <taxon>Pseudomonadati</taxon>
        <taxon>Pseudomonadota</taxon>
        <taxon>Gammaproteobacteria</taxon>
        <taxon>Enterobacterales</taxon>
        <taxon>Yersiniaceae</taxon>
        <taxon>Yersinia</taxon>
    </lineage>
</organism>
<reference evidence="1 2" key="2">
    <citation type="submission" date="2010-03" db="EMBL/GenBank/DDBJ databases">
        <authorList>
            <person name="Payne S.H."/>
            <person name="Sutton G.G."/>
        </authorList>
    </citation>
    <scope>NUCLEOTIDE SEQUENCE [LARGE SCALE GENOMIC DNA]</scope>
    <source>
        <strain evidence="1 2">IP275</strain>
    </source>
</reference>
<evidence type="ECO:0000313" key="2">
    <source>
        <dbReference type="Proteomes" id="UP000004430"/>
    </source>
</evidence>
<dbReference type="EMBL" id="AAOS02000009">
    <property type="protein sequence ID" value="EDR32955.1"/>
    <property type="molecule type" value="Genomic_DNA"/>
</dbReference>
<gene>
    <name evidence="1" type="ORF">YPIP275_0973</name>
</gene>
<evidence type="ECO:0000313" key="1">
    <source>
        <dbReference type="EMBL" id="EDR32955.1"/>
    </source>
</evidence>